<organism evidence="1 2">
    <name type="scientific">Serratia fonticola</name>
    <dbReference type="NCBI Taxonomy" id="47917"/>
    <lineage>
        <taxon>Bacteria</taxon>
        <taxon>Pseudomonadati</taxon>
        <taxon>Pseudomonadota</taxon>
        <taxon>Gammaproteobacteria</taxon>
        <taxon>Enterobacterales</taxon>
        <taxon>Yersiniaceae</taxon>
        <taxon>Serratia</taxon>
    </lineage>
</organism>
<sequence length="137" mass="16714">MLKDPDIDLPYSPDMYYFLYGFDVYEKDEGFVKDLESHDPNNVIDRRKLIINYFIGKFNYLSYRHKYVLVKILNDAINNEKYNFSKIINSYEDDYSCLPWSWDIKDPRAFFEDILRIAKEYWKDELQKASLEDQCNW</sequence>
<dbReference type="EMBL" id="CP054160">
    <property type="protein sequence ID" value="QKJ61135.1"/>
    <property type="molecule type" value="Genomic_DNA"/>
</dbReference>
<reference evidence="2" key="1">
    <citation type="submission" date="2020-03" db="EMBL/GenBank/DDBJ databases">
        <title>Genome sequences of seven Enterobacteriaceae strains isolated from Canadian wastewater treatment facilities.</title>
        <authorList>
            <person name="Huang H."/>
            <person name="Chmara J.T."/>
            <person name="Duceppe M.-O."/>
        </authorList>
    </citation>
    <scope>NUCLEOTIDE SEQUENCE [LARGE SCALE GENOMIC DNA]</scope>
    <source>
        <strain evidence="2">Biosolid 3</strain>
    </source>
</reference>
<evidence type="ECO:0000313" key="2">
    <source>
        <dbReference type="Proteomes" id="UP000503464"/>
    </source>
</evidence>
<dbReference type="AlphaFoldDB" id="A0AAE7JVN7"/>
<evidence type="ECO:0000313" key="1">
    <source>
        <dbReference type="EMBL" id="QKJ61135.1"/>
    </source>
</evidence>
<proteinExistence type="predicted"/>
<gene>
    <name evidence="1" type="ORF">G9399_26220</name>
</gene>
<dbReference type="RefSeq" id="WP_173410034.1">
    <property type="nucleotide sequence ID" value="NZ_CP054160.3"/>
</dbReference>
<name>A0AAE7JVN7_SERFO</name>
<protein>
    <submittedName>
        <fullName evidence="1">Uncharacterized protein</fullName>
    </submittedName>
</protein>
<accession>A0AAE7JVN7</accession>
<dbReference type="Proteomes" id="UP000503464">
    <property type="component" value="Chromosome"/>
</dbReference>